<organism evidence="2 3">
    <name type="scientific">Holothuria leucospilota</name>
    <name type="common">Black long sea cucumber</name>
    <name type="synonym">Mertensiothuria leucospilota</name>
    <dbReference type="NCBI Taxonomy" id="206669"/>
    <lineage>
        <taxon>Eukaryota</taxon>
        <taxon>Metazoa</taxon>
        <taxon>Echinodermata</taxon>
        <taxon>Eleutherozoa</taxon>
        <taxon>Echinozoa</taxon>
        <taxon>Holothuroidea</taxon>
        <taxon>Aspidochirotacea</taxon>
        <taxon>Aspidochirotida</taxon>
        <taxon>Holothuriidae</taxon>
        <taxon>Holothuria</taxon>
    </lineage>
</organism>
<evidence type="ECO:0000256" key="1">
    <source>
        <dbReference type="SAM" id="Phobius"/>
    </source>
</evidence>
<reference evidence="2" key="1">
    <citation type="submission" date="2021-10" db="EMBL/GenBank/DDBJ databases">
        <title>Tropical sea cucumber genome reveals ecological adaptation and Cuvierian tubules defense mechanism.</title>
        <authorList>
            <person name="Chen T."/>
        </authorList>
    </citation>
    <scope>NUCLEOTIDE SEQUENCE</scope>
    <source>
        <strain evidence="2">Nanhai2018</strain>
        <tissue evidence="2">Muscle</tissue>
    </source>
</reference>
<protein>
    <submittedName>
        <fullName evidence="2">Uncharacterized protein</fullName>
    </submittedName>
</protein>
<keyword evidence="1" id="KW-0472">Membrane</keyword>
<gene>
    <name evidence="2" type="ORF">HOLleu_04335</name>
</gene>
<sequence length="107" mass="11971">MGSKTLDKPLRVFSFTSIYFIMVLVLLMLVHSSLNSSVPSFKFKTNSTICVLSGNSCASSDKLGSKKWVVSIYIYCQLYSVMLQCSNSTSRLLVWSDSFKAFLAEIM</sequence>
<dbReference type="AlphaFoldDB" id="A0A9Q1CTQ8"/>
<dbReference type="EMBL" id="JAIZAY010000001">
    <property type="protein sequence ID" value="KAJ8050946.1"/>
    <property type="molecule type" value="Genomic_DNA"/>
</dbReference>
<comment type="caution">
    <text evidence="2">The sequence shown here is derived from an EMBL/GenBank/DDBJ whole genome shotgun (WGS) entry which is preliminary data.</text>
</comment>
<proteinExistence type="predicted"/>
<evidence type="ECO:0000313" key="3">
    <source>
        <dbReference type="Proteomes" id="UP001152320"/>
    </source>
</evidence>
<feature type="transmembrane region" description="Helical" evidence="1">
    <location>
        <begin position="12"/>
        <end position="34"/>
    </location>
</feature>
<keyword evidence="1" id="KW-1133">Transmembrane helix</keyword>
<accession>A0A9Q1CTQ8</accession>
<name>A0A9Q1CTQ8_HOLLE</name>
<keyword evidence="3" id="KW-1185">Reference proteome</keyword>
<dbReference type="Proteomes" id="UP001152320">
    <property type="component" value="Chromosome 1"/>
</dbReference>
<evidence type="ECO:0000313" key="2">
    <source>
        <dbReference type="EMBL" id="KAJ8050946.1"/>
    </source>
</evidence>
<keyword evidence="1" id="KW-0812">Transmembrane</keyword>